<gene>
    <name evidence="1" type="ORF">LACBIDRAFT_308352</name>
</gene>
<dbReference type="KEGG" id="lbc:LACBIDRAFT_308352"/>
<protein>
    <submittedName>
        <fullName evidence="1">Predicted protein</fullName>
    </submittedName>
</protein>
<dbReference type="AlphaFoldDB" id="B0DS53"/>
<evidence type="ECO:0000313" key="1">
    <source>
        <dbReference type="EMBL" id="EDR02730.1"/>
    </source>
</evidence>
<dbReference type="RefSeq" id="XP_001886774.1">
    <property type="nucleotide sequence ID" value="XM_001886739.1"/>
</dbReference>
<evidence type="ECO:0000313" key="2">
    <source>
        <dbReference type="Proteomes" id="UP000001194"/>
    </source>
</evidence>
<dbReference type="InParanoid" id="B0DS53"/>
<name>B0DS53_LACBS</name>
<organism evidence="2">
    <name type="scientific">Laccaria bicolor (strain S238N-H82 / ATCC MYA-4686)</name>
    <name type="common">Bicoloured deceiver</name>
    <name type="synonym">Laccaria laccata var. bicolor</name>
    <dbReference type="NCBI Taxonomy" id="486041"/>
    <lineage>
        <taxon>Eukaryota</taxon>
        <taxon>Fungi</taxon>
        <taxon>Dikarya</taxon>
        <taxon>Basidiomycota</taxon>
        <taxon>Agaricomycotina</taxon>
        <taxon>Agaricomycetes</taxon>
        <taxon>Agaricomycetidae</taxon>
        <taxon>Agaricales</taxon>
        <taxon>Agaricineae</taxon>
        <taxon>Hydnangiaceae</taxon>
        <taxon>Laccaria</taxon>
    </lineage>
</organism>
<accession>B0DS53</accession>
<proteinExistence type="predicted"/>
<keyword evidence="2" id="KW-1185">Reference proteome</keyword>
<reference evidence="1 2" key="1">
    <citation type="journal article" date="2008" name="Nature">
        <title>The genome of Laccaria bicolor provides insights into mycorrhizal symbiosis.</title>
        <authorList>
            <person name="Martin F."/>
            <person name="Aerts A."/>
            <person name="Ahren D."/>
            <person name="Brun A."/>
            <person name="Danchin E.G.J."/>
            <person name="Duchaussoy F."/>
            <person name="Gibon J."/>
            <person name="Kohler A."/>
            <person name="Lindquist E."/>
            <person name="Pereda V."/>
            <person name="Salamov A."/>
            <person name="Shapiro H.J."/>
            <person name="Wuyts J."/>
            <person name="Blaudez D."/>
            <person name="Buee M."/>
            <person name="Brokstein P."/>
            <person name="Canbaeck B."/>
            <person name="Cohen D."/>
            <person name="Courty P.E."/>
            <person name="Coutinho P.M."/>
            <person name="Delaruelle C."/>
            <person name="Detter J.C."/>
            <person name="Deveau A."/>
            <person name="DiFazio S."/>
            <person name="Duplessis S."/>
            <person name="Fraissinet-Tachet L."/>
            <person name="Lucic E."/>
            <person name="Frey-Klett P."/>
            <person name="Fourrey C."/>
            <person name="Feussner I."/>
            <person name="Gay G."/>
            <person name="Grimwood J."/>
            <person name="Hoegger P.J."/>
            <person name="Jain P."/>
            <person name="Kilaru S."/>
            <person name="Labbe J."/>
            <person name="Lin Y.C."/>
            <person name="Legue V."/>
            <person name="Le Tacon F."/>
            <person name="Marmeisse R."/>
            <person name="Melayah D."/>
            <person name="Montanini B."/>
            <person name="Muratet M."/>
            <person name="Nehls U."/>
            <person name="Niculita-Hirzel H."/>
            <person name="Oudot-Le Secq M.P."/>
            <person name="Peter M."/>
            <person name="Quesneville H."/>
            <person name="Rajashekar B."/>
            <person name="Reich M."/>
            <person name="Rouhier N."/>
            <person name="Schmutz J."/>
            <person name="Yin T."/>
            <person name="Chalot M."/>
            <person name="Henrissat B."/>
            <person name="Kuees U."/>
            <person name="Lucas S."/>
            <person name="Van de Peer Y."/>
            <person name="Podila G.K."/>
            <person name="Polle A."/>
            <person name="Pukkila P.J."/>
            <person name="Richardson P.M."/>
            <person name="Rouze P."/>
            <person name="Sanders I.R."/>
            <person name="Stajich J.E."/>
            <person name="Tunlid A."/>
            <person name="Tuskan G."/>
            <person name="Grigoriev I.V."/>
        </authorList>
    </citation>
    <scope>NUCLEOTIDE SEQUENCE [LARGE SCALE GENOMIC DNA]</scope>
    <source>
        <strain evidence="2">S238N-H82 / ATCC MYA-4686</strain>
    </source>
</reference>
<dbReference type="HOGENOM" id="CLU_3069097_0_0_1"/>
<dbReference type="Proteomes" id="UP000001194">
    <property type="component" value="Unassembled WGS sequence"/>
</dbReference>
<dbReference type="EMBL" id="DS547129">
    <property type="protein sequence ID" value="EDR02730.1"/>
    <property type="molecule type" value="Genomic_DNA"/>
</dbReference>
<dbReference type="GeneID" id="6082309"/>
<sequence length="53" mass="5461">MRSGATAQGASGKFIHIEKAEVSKDPGNYAPWAAALREAFGATDSAIKAAEPN</sequence>